<feature type="compositionally biased region" description="Low complexity" evidence="8">
    <location>
        <begin position="22"/>
        <end position="54"/>
    </location>
</feature>
<dbReference type="OMA" id="PRGGPNM"/>
<feature type="region of interest" description="Disordered" evidence="8">
    <location>
        <begin position="923"/>
        <end position="1004"/>
    </location>
</feature>
<dbReference type="InterPro" id="IPR016024">
    <property type="entry name" value="ARM-type_fold"/>
</dbReference>
<dbReference type="PANTHER" id="PTHR23253:SF9">
    <property type="entry name" value="EUKARYOTIC TRANSLATION INITIATION FACTOR 4 GAMMA 2"/>
    <property type="match status" value="1"/>
</dbReference>
<name>G4T4T8_SERID</name>
<dbReference type="HOGENOM" id="CLU_002459_2_1_1"/>
<dbReference type="GO" id="GO:0003729">
    <property type="term" value="F:mRNA binding"/>
    <property type="evidence" value="ECO:0007669"/>
    <property type="project" value="TreeGrafter"/>
</dbReference>
<feature type="compositionally biased region" description="Polar residues" evidence="8">
    <location>
        <begin position="1432"/>
        <end position="1441"/>
    </location>
</feature>
<dbReference type="InterPro" id="IPR036211">
    <property type="entry name" value="eIF4G_eIF4E-bd_sf"/>
</dbReference>
<dbReference type="InterPro" id="IPR003891">
    <property type="entry name" value="Initiation_fac_eIF4g_MI"/>
</dbReference>
<dbReference type="InterPro" id="IPR022745">
    <property type="entry name" value="eIF4G1_eIF4E-bd"/>
</dbReference>
<dbReference type="GO" id="GO:0016281">
    <property type="term" value="C:eukaryotic translation initiation factor 4F complex"/>
    <property type="evidence" value="ECO:0007669"/>
    <property type="project" value="TreeGrafter"/>
</dbReference>
<gene>
    <name evidence="10" type="ORF">PIIN_00118</name>
</gene>
<dbReference type="EMBL" id="CAFZ01000001">
    <property type="protein sequence ID" value="CCA66432.1"/>
    <property type="molecule type" value="Genomic_DNA"/>
</dbReference>
<feature type="compositionally biased region" description="Basic and acidic residues" evidence="8">
    <location>
        <begin position="1314"/>
        <end position="1328"/>
    </location>
</feature>
<sequence length="1656" mass="178912">MSKISTVNSQRNSSTNAWARGPPSTSTPSTNISQPAPSQAPAPVSTPTTSTAPSGPRTNGQTSHSRRSSAVFPNSFQPSPSTLKEPVAVGKNVVSPLPAKPNNVTFGSIDDTNATLSTSPAAPSTMADIKQIKSFGSISAATGDATPPSGSESKIAPPSRTDSPAPAGKVKKKLDINSLFQKKQAATSAAPTAPASPATGPTASPRVTPSTIPPAQPQQTPVSQAPPETPSMRPSAIHQSSYDSPSIRNSPLPVVNHPPNQMPSPMAPGPNPTPYHFTPPNMRQGGTAGPGVNPPRSPNISRAMTNGNMRGPPGAPGSGVLGSPRMGPPPSTNAPPAPPAVPTPIPGVPPGMMNAPNAPVAHPPPHMPVPSMPPGQIPHMGMPPGAPMWPYYYPSHFDPMQPYYWHAPPPGPHMGAHPPPPGSQQPATIPLPPSGMPTPSTAPMSMPMSPRVPPTGPSSAAPPTPATPHTALAQAPPGQRGSYIAPRRPIAIKNSAGEEIDLSKVSRPPKPEEAQNTQAVKKDETPERRPVSIRMETEDAHKKRIEEEKQKEKERLRKEEELAKTKAKRDAEARERAKRDQEEKERRRREAEEAERKKVEEEEKVKREAEEAEQREKDRIRLAEEERLRKIEEEKERARLEAEEKERAQRQAEEEAEAKRKAEEEAKRIAEEEAKRKEEEEKRKAAEEAKRLEEEARRKAEEEEKARIEAEAARKAKEAEDARLAKEKEEQETAAAAAAAATAATAHPSTAEATSQSSTPAGSTPAYASPAQSSSALPPKSALPPLLDANKRRPIPGRLDLSATSSANLPQPLPSALASARIIEDIGKVSYPEGIKAPSSELNVNATSGKFRYDRDFLMQFMKVCKEKPDDMPSLDAIGLEPSDQQGSFSGRRGRAPIGGPGSARGSVGLGLNGPGGVPFGGKSFGAGNMGQFQAPSGRSSEERFAASSQRVPSGQVPFPGRPIGRTNSTTGPPMSGPGSRRDTPQRSHSNKGMKRTDSKVGPAPLAMQSFTAPELELHHAENSWSAQRKPTNVDQNTPEYVDRKVKALLNKLTMEKFDSISKQILEWANRSVNENDGRTLIQVIRLVFEKATDEATWSEMYARLCRFLMERISQDVRDEGIKNADGKPIAGGNLFRKYLLNRCQEDFERGWSAKEAAAVAAAANKANDEKAAAAAEKSGEEVLYSDEYYASQKAKRRGLGLVKFIGELFKLQMLTERIMHECIKKLLSNVENPEEEEIESLCKLLTTVGQALDTPKARNHMDIYFTRMQELANSGQISSRIQFMLIDVIELRQRKWVSRTQAAAPTTIAEVHQKAERDRQVAEREAALRQAGGRDNLRGSRRGDTRDYGPPQVGADGWTTPQRMAAATKVGDMSQFGKISKTTNMQFGPTSVFSKKDKRDSMSSVTRASSSSNMFAALNSSEATPDAVSAGSRTANSTRPPSRKGSIDFGAEPQRRRLMLHPRTQNIASDAGSVRDEVASTVDQSETGDDEAASTAASASGQNKGPASMTTDQAKRRVKEDVKELFMLRQLGEAEGYFTALPADLRWILVEQLVHHAIDARPADVQLIADVFTMAASKSLVDEDQFSQGFASDMEYLEDTSTDSPNAYGNVATLMKAAKLSQDAVERLADKIIMEGEMAVTPREKLLRKYAALST</sequence>
<keyword evidence="11" id="KW-1185">Reference proteome</keyword>
<dbReference type="SUPFAM" id="SSF48371">
    <property type="entry name" value="ARM repeat"/>
    <property type="match status" value="2"/>
</dbReference>
<feature type="compositionally biased region" description="Basic and acidic residues" evidence="8">
    <location>
        <begin position="520"/>
        <end position="731"/>
    </location>
</feature>
<dbReference type="Pfam" id="PF12152">
    <property type="entry name" value="eIF_4G1"/>
    <property type="match status" value="1"/>
</dbReference>
<feature type="compositionally biased region" description="Basic and acidic residues" evidence="8">
    <location>
        <begin position="1336"/>
        <end position="1348"/>
    </location>
</feature>
<dbReference type="Gene3D" id="1.25.40.180">
    <property type="match status" value="2"/>
</dbReference>
<feature type="compositionally biased region" description="Polar residues" evidence="8">
    <location>
        <begin position="1503"/>
        <end position="1513"/>
    </location>
</feature>
<feature type="compositionally biased region" description="Polar residues" evidence="8">
    <location>
        <begin position="298"/>
        <end position="308"/>
    </location>
</feature>
<comment type="similarity">
    <text evidence="2">Belongs to the eukaryotic initiation factor 4G family.</text>
</comment>
<feature type="domain" description="MI" evidence="9">
    <location>
        <begin position="1514"/>
        <end position="1635"/>
    </location>
</feature>
<feature type="region of interest" description="Disordered" evidence="8">
    <location>
        <begin position="1425"/>
        <end position="1517"/>
    </location>
</feature>
<feature type="compositionally biased region" description="Polar residues" evidence="8">
    <location>
        <begin position="237"/>
        <end position="249"/>
    </location>
</feature>
<feature type="compositionally biased region" description="Gly residues" evidence="8">
    <location>
        <begin position="897"/>
        <end position="909"/>
    </location>
</feature>
<dbReference type="InParanoid" id="G4T4T8"/>
<feature type="compositionally biased region" description="Pro residues" evidence="8">
    <location>
        <begin position="260"/>
        <end position="273"/>
    </location>
</feature>
<feature type="region of interest" description="Disordered" evidence="8">
    <location>
        <begin position="1314"/>
        <end position="1359"/>
    </location>
</feature>
<feature type="region of interest" description="Disordered" evidence="8">
    <location>
        <begin position="138"/>
        <end position="343"/>
    </location>
</feature>
<dbReference type="STRING" id="1109443.G4T4T8"/>
<feature type="compositionally biased region" description="Pro residues" evidence="8">
    <location>
        <begin position="450"/>
        <end position="466"/>
    </location>
</feature>
<keyword evidence="4" id="KW-0396">Initiation factor</keyword>
<proteinExistence type="inferred from homology"/>
<organism evidence="10 11">
    <name type="scientific">Serendipita indica (strain DSM 11827)</name>
    <name type="common">Root endophyte fungus</name>
    <name type="synonym">Piriformospora indica</name>
    <dbReference type="NCBI Taxonomy" id="1109443"/>
    <lineage>
        <taxon>Eukaryota</taxon>
        <taxon>Fungi</taxon>
        <taxon>Dikarya</taxon>
        <taxon>Basidiomycota</taxon>
        <taxon>Agaricomycotina</taxon>
        <taxon>Agaricomycetes</taxon>
        <taxon>Sebacinales</taxon>
        <taxon>Serendipitaceae</taxon>
        <taxon>Serendipita</taxon>
    </lineage>
</organism>
<feature type="region of interest" description="Disordered" evidence="8">
    <location>
        <begin position="881"/>
        <end position="909"/>
    </location>
</feature>
<feature type="compositionally biased region" description="Polar residues" evidence="8">
    <location>
        <begin position="102"/>
        <end position="122"/>
    </location>
</feature>
<keyword evidence="5" id="KW-0597">Phosphoprotein</keyword>
<comment type="caution">
    <text evidence="10">The sequence shown here is derived from an EMBL/GenBank/DDBJ whole genome shotgun (WGS) entry which is preliminary data.</text>
</comment>
<feature type="compositionally biased region" description="Low complexity" evidence="8">
    <location>
        <begin position="185"/>
        <end position="205"/>
    </location>
</feature>
<dbReference type="PRINTS" id="PR01217">
    <property type="entry name" value="PRICHEXTENSN"/>
</dbReference>
<feature type="compositionally biased region" description="Pro residues" evidence="8">
    <location>
        <begin position="414"/>
        <end position="436"/>
    </location>
</feature>
<dbReference type="PROSITE" id="PS51366">
    <property type="entry name" value="MI"/>
    <property type="match status" value="1"/>
</dbReference>
<protein>
    <recommendedName>
        <fullName evidence="9">MI domain-containing protein</fullName>
    </recommendedName>
</protein>
<feature type="compositionally biased region" description="Low complexity" evidence="8">
    <location>
        <begin position="467"/>
        <end position="477"/>
    </location>
</feature>
<dbReference type="SMART" id="SM00543">
    <property type="entry name" value="MIF4G"/>
    <property type="match status" value="1"/>
</dbReference>
<feature type="region of interest" description="Disordered" evidence="8">
    <location>
        <begin position="414"/>
        <end position="811"/>
    </location>
</feature>
<dbReference type="Gene3D" id="1.20.970.30">
    <property type="entry name" value="eIF4G, eIF4E-binding domain"/>
    <property type="match status" value="1"/>
</dbReference>
<dbReference type="OrthoDB" id="514777at2759"/>
<keyword evidence="3" id="KW-0963">Cytoplasm</keyword>
<feature type="compositionally biased region" description="Basic and acidic residues" evidence="8">
    <location>
        <begin position="501"/>
        <end position="513"/>
    </location>
</feature>
<dbReference type="eggNOG" id="KOG0401">
    <property type="taxonomic scope" value="Eukaryota"/>
</dbReference>
<evidence type="ECO:0000256" key="6">
    <source>
        <dbReference type="ARBA" id="ARBA00022884"/>
    </source>
</evidence>
<feature type="compositionally biased region" description="Low complexity" evidence="8">
    <location>
        <begin position="437"/>
        <end position="449"/>
    </location>
</feature>
<feature type="region of interest" description="Disordered" evidence="8">
    <location>
        <begin position="1"/>
        <end position="123"/>
    </location>
</feature>
<comment type="subcellular location">
    <subcellularLocation>
        <location evidence="1">Cytoplasm</location>
    </subcellularLocation>
</comment>
<feature type="compositionally biased region" description="Polar residues" evidence="8">
    <location>
        <begin position="1"/>
        <end position="17"/>
    </location>
</feature>
<evidence type="ECO:0000256" key="5">
    <source>
        <dbReference type="ARBA" id="ARBA00022553"/>
    </source>
</evidence>
<dbReference type="CDD" id="cd22249">
    <property type="entry name" value="UDM1_RNF168_RNF169-like"/>
    <property type="match status" value="1"/>
</dbReference>
<evidence type="ECO:0000256" key="8">
    <source>
        <dbReference type="SAM" id="MobiDB-lite"/>
    </source>
</evidence>
<dbReference type="Proteomes" id="UP000007148">
    <property type="component" value="Unassembled WGS sequence"/>
</dbReference>
<dbReference type="GO" id="GO:0003743">
    <property type="term" value="F:translation initiation factor activity"/>
    <property type="evidence" value="ECO:0007669"/>
    <property type="project" value="UniProtKB-KW"/>
</dbReference>
<feature type="compositionally biased region" description="Low complexity" evidence="8">
    <location>
        <begin position="1403"/>
        <end position="1413"/>
    </location>
</feature>
<keyword evidence="7" id="KW-0648">Protein biosynthesis</keyword>
<dbReference type="PANTHER" id="PTHR23253">
    <property type="entry name" value="EUKARYOTIC TRANSLATION INITIATION FACTOR 4 GAMMA"/>
    <property type="match status" value="1"/>
</dbReference>
<feature type="compositionally biased region" description="Low complexity" evidence="8">
    <location>
        <begin position="733"/>
        <end position="754"/>
    </location>
</feature>
<feature type="compositionally biased region" description="Polar residues" evidence="8">
    <location>
        <begin position="71"/>
        <end position="82"/>
    </location>
</feature>
<evidence type="ECO:0000256" key="3">
    <source>
        <dbReference type="ARBA" id="ARBA00022490"/>
    </source>
</evidence>
<evidence type="ECO:0000256" key="2">
    <source>
        <dbReference type="ARBA" id="ARBA00005775"/>
    </source>
</evidence>
<keyword evidence="6" id="KW-0694">RNA-binding</keyword>
<evidence type="ECO:0000313" key="10">
    <source>
        <dbReference type="EMBL" id="CCA66432.1"/>
    </source>
</evidence>
<dbReference type="Pfam" id="PF02854">
    <property type="entry name" value="MIF4G"/>
    <property type="match status" value="1"/>
</dbReference>
<evidence type="ECO:0000259" key="9">
    <source>
        <dbReference type="PROSITE" id="PS51366"/>
    </source>
</evidence>
<dbReference type="GO" id="GO:0010494">
    <property type="term" value="C:cytoplasmic stress granule"/>
    <property type="evidence" value="ECO:0007669"/>
    <property type="project" value="UniProtKB-ARBA"/>
</dbReference>
<evidence type="ECO:0000313" key="11">
    <source>
        <dbReference type="Proteomes" id="UP000007148"/>
    </source>
</evidence>
<dbReference type="InterPro" id="IPR003890">
    <property type="entry name" value="MIF4G-like_typ-3"/>
</dbReference>
<evidence type="ECO:0000256" key="7">
    <source>
        <dbReference type="ARBA" id="ARBA00022917"/>
    </source>
</evidence>
<dbReference type="FunFam" id="1.25.40.180:FF:000020">
    <property type="entry name" value="Eukaryotic translation initiation factor subunit"/>
    <property type="match status" value="1"/>
</dbReference>
<feature type="compositionally biased region" description="Pro residues" evidence="8">
    <location>
        <begin position="326"/>
        <end position="343"/>
    </location>
</feature>
<evidence type="ECO:0000256" key="4">
    <source>
        <dbReference type="ARBA" id="ARBA00022540"/>
    </source>
</evidence>
<accession>G4T4T8</accession>
<feature type="region of interest" description="Disordered" evidence="8">
    <location>
        <begin position="1386"/>
        <end position="1413"/>
    </location>
</feature>
<reference evidence="10 11" key="1">
    <citation type="journal article" date="2011" name="PLoS Pathog.">
        <title>Endophytic Life Strategies Decoded by Genome and Transcriptome Analyses of the Mutualistic Root Symbiont Piriformospora indica.</title>
        <authorList>
            <person name="Zuccaro A."/>
            <person name="Lahrmann U."/>
            <person name="Guldener U."/>
            <person name="Langen G."/>
            <person name="Pfiffi S."/>
            <person name="Biedenkopf D."/>
            <person name="Wong P."/>
            <person name="Samans B."/>
            <person name="Grimm C."/>
            <person name="Basiewicz M."/>
            <person name="Murat C."/>
            <person name="Martin F."/>
            <person name="Kogel K.H."/>
        </authorList>
    </citation>
    <scope>NUCLEOTIDE SEQUENCE [LARGE SCALE GENOMIC DNA]</scope>
    <source>
        <strain evidence="10 11">DSM 11827</strain>
    </source>
</reference>
<evidence type="ECO:0000256" key="1">
    <source>
        <dbReference type="ARBA" id="ARBA00004496"/>
    </source>
</evidence>
<dbReference type="SUPFAM" id="SSF101489">
    <property type="entry name" value="Eukaryotic initiation factor 4f subunit eIF4g, eIF4e-binding domain"/>
    <property type="match status" value="1"/>
</dbReference>
<feature type="compositionally biased region" description="Low complexity" evidence="8">
    <location>
        <begin position="763"/>
        <end position="788"/>
    </location>
</feature>